<evidence type="ECO:0000313" key="4">
    <source>
        <dbReference type="Proteomes" id="UP000005741"/>
    </source>
</evidence>
<dbReference type="InterPro" id="IPR050090">
    <property type="entry name" value="Tyrosine_recombinase_XerCD"/>
</dbReference>
<dbReference type="InterPro" id="IPR011010">
    <property type="entry name" value="DNA_brk_join_enz"/>
</dbReference>
<gene>
    <name evidence="3" type="ORF">Metlim_2407</name>
</gene>
<dbReference type="EMBL" id="CM001436">
    <property type="protein sequence ID" value="EHQ36457.1"/>
    <property type="molecule type" value="Genomic_DNA"/>
</dbReference>
<protein>
    <submittedName>
        <fullName evidence="3">Integrase family protein</fullName>
    </submittedName>
</protein>
<dbReference type="AlphaFoldDB" id="H1Z2Q4"/>
<dbReference type="HOGENOM" id="CLU_027562_2_2_2"/>
<dbReference type="PANTHER" id="PTHR30349:SF87">
    <property type="entry name" value="TRANSPOSASE A"/>
    <property type="match status" value="1"/>
</dbReference>
<dbReference type="PROSITE" id="PS51898">
    <property type="entry name" value="TYR_RECOMBINASE"/>
    <property type="match status" value="1"/>
</dbReference>
<sequence length="407" mass="47393">MSDIHPGVKTYNHERTLKNALDSNLITNKDSNLILEYVRERKITYDLSPTRINKITTHLTLWRRFLKAEYKQAAIFDIYEAIEGLKNGKNTRGKDFAQNTIHDYITVLKPFLLWLIENEYSDIPEKKVKKIKSPPVDTETTKPEELLTQEEIYNLIQGARNTRDKALIAVLYESGCRIGELGRLTWRDAIFDEYGVKLYSDDHKGKQTRYSRLTFSTEYLANWKENTPLKNPDDNIFIAYQSNAPLNYSGFLRAIQRAAKASGVTKATKTHLFRKSRITHMITQNYQESIIKKTMWGNLNTNMFQTYVRLSEDDIDNEFLKHAGIVRDDEQEKDLLLPITCSQCHTVNAPDSMFCYKCGNPLNEEAEEILNRNINNYINDIESDPEFEPLDQEYKKFESSAREKLNK</sequence>
<dbReference type="PANTHER" id="PTHR30349">
    <property type="entry name" value="PHAGE INTEGRASE-RELATED"/>
    <property type="match status" value="1"/>
</dbReference>
<evidence type="ECO:0000256" key="1">
    <source>
        <dbReference type="ARBA" id="ARBA00023172"/>
    </source>
</evidence>
<dbReference type="InterPro" id="IPR013762">
    <property type="entry name" value="Integrase-like_cat_sf"/>
</dbReference>
<feature type="domain" description="Tyr recombinase" evidence="2">
    <location>
        <begin position="142"/>
        <end position="320"/>
    </location>
</feature>
<dbReference type="CDD" id="cd00397">
    <property type="entry name" value="DNA_BRE_C"/>
    <property type="match status" value="1"/>
</dbReference>
<dbReference type="InParanoid" id="H1Z2Q4"/>
<dbReference type="Proteomes" id="UP000005741">
    <property type="component" value="Chromosome"/>
</dbReference>
<organism evidence="3 4">
    <name type="scientific">Methanoplanus limicola DSM 2279</name>
    <dbReference type="NCBI Taxonomy" id="937775"/>
    <lineage>
        <taxon>Archaea</taxon>
        <taxon>Methanobacteriati</taxon>
        <taxon>Methanobacteriota</taxon>
        <taxon>Stenosarchaea group</taxon>
        <taxon>Methanomicrobia</taxon>
        <taxon>Methanomicrobiales</taxon>
        <taxon>Methanomicrobiaceae</taxon>
        <taxon>Methanoplanus</taxon>
    </lineage>
</organism>
<name>H1Z2Q4_9EURY</name>
<proteinExistence type="predicted"/>
<dbReference type="OrthoDB" id="3343at2157"/>
<keyword evidence="4" id="KW-1185">Reference proteome</keyword>
<dbReference type="GO" id="GO:0003677">
    <property type="term" value="F:DNA binding"/>
    <property type="evidence" value="ECO:0007669"/>
    <property type="project" value="InterPro"/>
</dbReference>
<dbReference type="GO" id="GO:0006310">
    <property type="term" value="P:DNA recombination"/>
    <property type="evidence" value="ECO:0007669"/>
    <property type="project" value="UniProtKB-KW"/>
</dbReference>
<reference evidence="3 4" key="1">
    <citation type="submission" date="2011-10" db="EMBL/GenBank/DDBJ databases">
        <title>The Improved High-Quality Draft genome of Methanoplanus limicola DSM 2279.</title>
        <authorList>
            <consortium name="US DOE Joint Genome Institute (JGI-PGF)"/>
            <person name="Lucas S."/>
            <person name="Copeland A."/>
            <person name="Lapidus A."/>
            <person name="Glavina del Rio T."/>
            <person name="Dalin E."/>
            <person name="Tice H."/>
            <person name="Bruce D."/>
            <person name="Goodwin L."/>
            <person name="Pitluck S."/>
            <person name="Peters L."/>
            <person name="Mikhailova N."/>
            <person name="Lu M."/>
            <person name="Kyrpides N."/>
            <person name="Mavromatis K."/>
            <person name="Ivanova N."/>
            <person name="Markowitz V."/>
            <person name="Cheng J.-F."/>
            <person name="Hugenholtz P."/>
            <person name="Woyke T."/>
            <person name="Wu D."/>
            <person name="Wirth R."/>
            <person name="Brambilla E.-M."/>
            <person name="Klenk H.-P."/>
            <person name="Eisen J.A."/>
        </authorList>
    </citation>
    <scope>NUCLEOTIDE SEQUENCE [LARGE SCALE GENOMIC DNA]</scope>
    <source>
        <strain evidence="3 4">DSM 2279</strain>
    </source>
</reference>
<dbReference type="Gene3D" id="1.10.443.10">
    <property type="entry name" value="Intergrase catalytic core"/>
    <property type="match status" value="1"/>
</dbReference>
<evidence type="ECO:0000259" key="2">
    <source>
        <dbReference type="PROSITE" id="PS51898"/>
    </source>
</evidence>
<dbReference type="SUPFAM" id="SSF56349">
    <property type="entry name" value="DNA breaking-rejoining enzymes"/>
    <property type="match status" value="1"/>
</dbReference>
<accession>H1Z2Q4</accession>
<dbReference type="Pfam" id="PF00589">
    <property type="entry name" value="Phage_integrase"/>
    <property type="match status" value="1"/>
</dbReference>
<keyword evidence="1" id="KW-0233">DNA recombination</keyword>
<dbReference type="RefSeq" id="WP_004078752.1">
    <property type="nucleotide sequence ID" value="NZ_CM001436.1"/>
</dbReference>
<evidence type="ECO:0000313" key="3">
    <source>
        <dbReference type="EMBL" id="EHQ36457.1"/>
    </source>
</evidence>
<dbReference type="GO" id="GO:0015074">
    <property type="term" value="P:DNA integration"/>
    <property type="evidence" value="ECO:0007669"/>
    <property type="project" value="InterPro"/>
</dbReference>
<dbReference type="InterPro" id="IPR002104">
    <property type="entry name" value="Integrase_catalytic"/>
</dbReference>